<name>A0AAW0DFW1_9AGAR</name>
<dbReference type="EMBL" id="JAYKXP010000015">
    <property type="protein sequence ID" value="KAK7050052.1"/>
    <property type="molecule type" value="Genomic_DNA"/>
</dbReference>
<dbReference type="Proteomes" id="UP001383192">
    <property type="component" value="Unassembled WGS sequence"/>
</dbReference>
<dbReference type="AlphaFoldDB" id="A0AAW0DFW1"/>
<proteinExistence type="predicted"/>
<organism evidence="1 2">
    <name type="scientific">Paramarasmius palmivorus</name>
    <dbReference type="NCBI Taxonomy" id="297713"/>
    <lineage>
        <taxon>Eukaryota</taxon>
        <taxon>Fungi</taxon>
        <taxon>Dikarya</taxon>
        <taxon>Basidiomycota</taxon>
        <taxon>Agaricomycotina</taxon>
        <taxon>Agaricomycetes</taxon>
        <taxon>Agaricomycetidae</taxon>
        <taxon>Agaricales</taxon>
        <taxon>Marasmiineae</taxon>
        <taxon>Marasmiaceae</taxon>
        <taxon>Paramarasmius</taxon>
    </lineage>
</organism>
<sequence>MPLMRDSFIPNRGLFPSTNAALKALSNLGKPPKIPDISNPSTQCWSALDALAFLTFHNLTTWDEGTYFKNVVLKHWPTSIADWYRCFLEQFVLTEEEPTTERGLVFRDKIVSVLPILPTYGSDPHGRSKRTCSILLTSQGRFLISSMMKTWLKLTEFHHPAASGWTTLILSALLSRDEMLIEEIQEGINSATGRDVVGIVIRELLRLAYSCRASSFESDILERFDLFVLIMYPCLYPSTPLHLSFLARGGVAALVKALSGLLSPPALAHHHSNPRSSGTGITIVKTCFGLLQRCLDYPSNAAEALHAGLLKVVIKATPYYNDGKGADGNQCEQNLGDVIGDVIVRVSRLLVYPSVARRFKKSKGKYVTSEWENSLEKTHKYFADIWRSCLDNVAHVEIIRSVLKEPEKTSPSVSKSLRSLNRTSRRMRTYPVLVLDFDDVEPDLDSGHELMDPSRFDILDRNDVFEDKRLLATDRERMIEYISNSGHEASSKLVVVAFFPGLWPLSAWSVVTVVGIPRSVAPLEQTEA</sequence>
<gene>
    <name evidence="1" type="ORF">VNI00_005484</name>
</gene>
<accession>A0AAW0DFW1</accession>
<evidence type="ECO:0000313" key="1">
    <source>
        <dbReference type="EMBL" id="KAK7050052.1"/>
    </source>
</evidence>
<reference evidence="1 2" key="1">
    <citation type="submission" date="2024-01" db="EMBL/GenBank/DDBJ databases">
        <title>A draft genome for a cacao thread blight-causing isolate of Paramarasmius palmivorus.</title>
        <authorList>
            <person name="Baruah I.K."/>
            <person name="Bukari Y."/>
            <person name="Amoako-Attah I."/>
            <person name="Meinhardt L.W."/>
            <person name="Bailey B.A."/>
            <person name="Cohen S.P."/>
        </authorList>
    </citation>
    <scope>NUCLEOTIDE SEQUENCE [LARGE SCALE GENOMIC DNA]</scope>
    <source>
        <strain evidence="1 2">GH-12</strain>
    </source>
</reference>
<protein>
    <submittedName>
        <fullName evidence="1">Uncharacterized protein</fullName>
    </submittedName>
</protein>
<comment type="caution">
    <text evidence="1">The sequence shown here is derived from an EMBL/GenBank/DDBJ whole genome shotgun (WGS) entry which is preliminary data.</text>
</comment>
<evidence type="ECO:0000313" key="2">
    <source>
        <dbReference type="Proteomes" id="UP001383192"/>
    </source>
</evidence>
<keyword evidence="2" id="KW-1185">Reference proteome</keyword>